<dbReference type="AlphaFoldDB" id="A0A844GCA4"/>
<reference evidence="4 5" key="1">
    <citation type="submission" date="2019-11" db="EMBL/GenBank/DDBJ databases">
        <title>Draft genome sequence of Paludibacterium sp. dN18-1.</title>
        <authorList>
            <person name="Im W.-T."/>
        </authorList>
    </citation>
    <scope>NUCLEOTIDE SEQUENCE [LARGE SCALE GENOMIC DNA]</scope>
    <source>
        <strain evidence="5">dN 18-1</strain>
    </source>
</reference>
<dbReference type="NCBIfam" id="TIGR00426">
    <property type="entry name" value="competence protein ComEA helix-hairpin-helix repeat region"/>
    <property type="match status" value="1"/>
</dbReference>
<sequence>MKKLLALFVSLLFLCSAAFAAVNLNTATQEQLDALKGVGPVKAKAIIDYRTKNGPFKTVDDLKKVPGFGDKTPEKLRKDISVSGATTLPAAAPAGKAAAKPAVAPAAKPTNLPPSRARQKPPNR</sequence>
<dbReference type="GO" id="GO:0003677">
    <property type="term" value="F:DNA binding"/>
    <property type="evidence" value="ECO:0007669"/>
    <property type="project" value="InterPro"/>
</dbReference>
<evidence type="ECO:0000256" key="2">
    <source>
        <dbReference type="SAM" id="SignalP"/>
    </source>
</evidence>
<evidence type="ECO:0000256" key="1">
    <source>
        <dbReference type="SAM" id="MobiDB-lite"/>
    </source>
</evidence>
<dbReference type="SUPFAM" id="SSF47781">
    <property type="entry name" value="RuvA domain 2-like"/>
    <property type="match status" value="1"/>
</dbReference>
<dbReference type="GO" id="GO:0016853">
    <property type="term" value="F:isomerase activity"/>
    <property type="evidence" value="ECO:0007669"/>
    <property type="project" value="UniProtKB-KW"/>
</dbReference>
<evidence type="ECO:0000313" key="5">
    <source>
        <dbReference type="Proteomes" id="UP000446658"/>
    </source>
</evidence>
<dbReference type="InterPro" id="IPR010994">
    <property type="entry name" value="RuvA_2-like"/>
</dbReference>
<dbReference type="Proteomes" id="UP000446658">
    <property type="component" value="Unassembled WGS sequence"/>
</dbReference>
<dbReference type="GO" id="GO:0015628">
    <property type="term" value="P:protein secretion by the type II secretion system"/>
    <property type="evidence" value="ECO:0007669"/>
    <property type="project" value="TreeGrafter"/>
</dbReference>
<dbReference type="RefSeq" id="WP_230370282.1">
    <property type="nucleotide sequence ID" value="NZ_WLYX01000001.1"/>
</dbReference>
<dbReference type="PANTHER" id="PTHR21180">
    <property type="entry name" value="ENDONUCLEASE/EXONUCLEASE/PHOSPHATASE FAMILY DOMAIN-CONTAINING PROTEIN 1"/>
    <property type="match status" value="1"/>
</dbReference>
<accession>A0A844GCA4</accession>
<keyword evidence="2" id="KW-0732">Signal</keyword>
<feature type="chain" id="PRO_5032745855" evidence="2">
    <location>
        <begin position="21"/>
        <end position="124"/>
    </location>
</feature>
<protein>
    <submittedName>
        <fullName evidence="4">Topoisomerase</fullName>
    </submittedName>
</protein>
<feature type="signal peptide" evidence="2">
    <location>
        <begin position="1"/>
        <end position="20"/>
    </location>
</feature>
<organism evidence="4 5">
    <name type="scientific">Paludibacterium denitrificans</name>
    <dbReference type="NCBI Taxonomy" id="2675226"/>
    <lineage>
        <taxon>Bacteria</taxon>
        <taxon>Pseudomonadati</taxon>
        <taxon>Pseudomonadota</taxon>
        <taxon>Betaproteobacteria</taxon>
        <taxon>Neisseriales</taxon>
        <taxon>Chromobacteriaceae</taxon>
        <taxon>Paludibacterium</taxon>
    </lineage>
</organism>
<dbReference type="InterPro" id="IPR003583">
    <property type="entry name" value="Hlx-hairpin-Hlx_DNA-bd_motif"/>
</dbReference>
<feature type="compositionally biased region" description="Low complexity" evidence="1">
    <location>
        <begin position="90"/>
        <end position="109"/>
    </location>
</feature>
<proteinExistence type="predicted"/>
<keyword evidence="4" id="KW-0413">Isomerase</keyword>
<feature type="region of interest" description="Disordered" evidence="1">
    <location>
        <begin position="90"/>
        <end position="124"/>
    </location>
</feature>
<evidence type="ECO:0000259" key="3">
    <source>
        <dbReference type="SMART" id="SM00278"/>
    </source>
</evidence>
<dbReference type="GO" id="GO:0006281">
    <property type="term" value="P:DNA repair"/>
    <property type="evidence" value="ECO:0007669"/>
    <property type="project" value="InterPro"/>
</dbReference>
<name>A0A844GCA4_9NEIS</name>
<dbReference type="EMBL" id="WLYX01000001">
    <property type="protein sequence ID" value="MTD33382.1"/>
    <property type="molecule type" value="Genomic_DNA"/>
</dbReference>
<keyword evidence="5" id="KW-1185">Reference proteome</keyword>
<dbReference type="GO" id="GO:0015627">
    <property type="term" value="C:type II protein secretion system complex"/>
    <property type="evidence" value="ECO:0007669"/>
    <property type="project" value="TreeGrafter"/>
</dbReference>
<dbReference type="InterPro" id="IPR051675">
    <property type="entry name" value="Endo/Exo/Phosphatase_dom_1"/>
</dbReference>
<evidence type="ECO:0000313" key="4">
    <source>
        <dbReference type="EMBL" id="MTD33382.1"/>
    </source>
</evidence>
<comment type="caution">
    <text evidence="4">The sequence shown here is derived from an EMBL/GenBank/DDBJ whole genome shotgun (WGS) entry which is preliminary data.</text>
</comment>
<feature type="domain" description="Helix-hairpin-helix DNA-binding motif class 1" evidence="3">
    <location>
        <begin position="60"/>
        <end position="79"/>
    </location>
</feature>
<dbReference type="Gene3D" id="1.10.150.280">
    <property type="entry name" value="AF1531-like domain"/>
    <property type="match status" value="1"/>
</dbReference>
<feature type="domain" description="Helix-hairpin-helix DNA-binding motif class 1" evidence="3">
    <location>
        <begin position="30"/>
        <end position="49"/>
    </location>
</feature>
<dbReference type="PANTHER" id="PTHR21180:SF32">
    <property type="entry name" value="ENDONUCLEASE_EXONUCLEASE_PHOSPHATASE FAMILY DOMAIN-CONTAINING PROTEIN 1"/>
    <property type="match status" value="1"/>
</dbReference>
<dbReference type="Pfam" id="PF12836">
    <property type="entry name" value="HHH_3"/>
    <property type="match status" value="1"/>
</dbReference>
<dbReference type="SMART" id="SM00278">
    <property type="entry name" value="HhH1"/>
    <property type="match status" value="2"/>
</dbReference>
<dbReference type="InterPro" id="IPR004509">
    <property type="entry name" value="Competence_ComEA_HhH"/>
</dbReference>
<gene>
    <name evidence="4" type="ORF">GKE73_10510</name>
</gene>